<comment type="pathway">
    <text evidence="10">Amino-acid biosynthesis; L-lysine biosynthesis via DAP pathway; LL-2,6-diaminopimelate from (S)-tetrahydrodipicolinate (succinylase route): step 1/3.</text>
</comment>
<keyword evidence="5 10" id="KW-0479">Metal-binding</keyword>
<evidence type="ECO:0000256" key="9">
    <source>
        <dbReference type="ARBA" id="ARBA00023315"/>
    </source>
</evidence>
<dbReference type="Pfam" id="PF14602">
    <property type="entry name" value="Hexapep_2"/>
    <property type="match status" value="1"/>
</dbReference>
<evidence type="ECO:0000256" key="1">
    <source>
        <dbReference type="ARBA" id="ARBA00011233"/>
    </source>
</evidence>
<feature type="binding site" evidence="10">
    <location>
        <position position="207"/>
    </location>
    <ligand>
        <name>Mg(2+)</name>
        <dbReference type="ChEBI" id="CHEBI:18420"/>
        <label>2</label>
        <note>ligand shared between trimeric partners</note>
    </ligand>
</feature>
<dbReference type="InterPro" id="IPR011004">
    <property type="entry name" value="Trimer_LpxA-like_sf"/>
</dbReference>
<organism evidence="12 13">
    <name type="scientific">Candidatus Portiera aleyrodidarum</name>
    <name type="common">primary endosymbiont of Bemisia tabaci</name>
    <dbReference type="NCBI Taxonomy" id="91844"/>
    <lineage>
        <taxon>Bacteria</taxon>
        <taxon>Pseudomonadati</taxon>
        <taxon>Pseudomonadota</taxon>
        <taxon>Gammaproteobacteria</taxon>
        <taxon>Candidatus Johnevansiales</taxon>
        <taxon>Candidatus Johnevansiaceae</taxon>
        <taxon>Candidatus Portiera</taxon>
    </lineage>
</organism>
<feature type="active site" description="Acyl-anhydride intermediate" evidence="10">
    <location>
        <position position="223"/>
    </location>
</feature>
<dbReference type="InterPro" id="IPR026586">
    <property type="entry name" value="Type2_DapD"/>
</dbReference>
<dbReference type="GO" id="GO:0005737">
    <property type="term" value="C:cytoplasm"/>
    <property type="evidence" value="ECO:0007669"/>
    <property type="project" value="UniProtKB-SubCell"/>
</dbReference>
<dbReference type="HAMAP" id="MF_02122">
    <property type="entry name" value="DapD_type2"/>
    <property type="match status" value="1"/>
</dbReference>
<dbReference type="Gene3D" id="3.30.70.2010">
    <property type="match status" value="1"/>
</dbReference>
<name>A0A6S6RYW1_9GAMM</name>
<dbReference type="Gene3D" id="3.30.60.70">
    <property type="entry name" value="Trimeric LpxA-like enzymes"/>
    <property type="match status" value="1"/>
</dbReference>
<evidence type="ECO:0000256" key="7">
    <source>
        <dbReference type="ARBA" id="ARBA00022915"/>
    </source>
</evidence>
<feature type="binding site" evidence="10">
    <location>
        <position position="266"/>
    </location>
    <ligand>
        <name>succinyl-CoA</name>
        <dbReference type="ChEBI" id="CHEBI:57292"/>
    </ligand>
</feature>
<evidence type="ECO:0000256" key="10">
    <source>
        <dbReference type="HAMAP-Rule" id="MF_02122"/>
    </source>
</evidence>
<dbReference type="GO" id="GO:0009089">
    <property type="term" value="P:lysine biosynthetic process via diaminopimelate"/>
    <property type="evidence" value="ECO:0007669"/>
    <property type="project" value="UniProtKB-UniRule"/>
</dbReference>
<sequence length="346" mass="38737">MIFSFGLGIASKNHKNEILEVYYPFTVIYPYTIFVKQLLKKLKFNININSNSFNLYLSNKDLLILYLELKNICEFKTAKKIKSFLNTKKLLIFTFILYDKNPLNITDIFLKLHLISYRLCKPNSINLFGIFNIMKTIVWTNVGPIDSEEIIETKNKAKLNNIYIAIFSIDKFPKLTDYVIPTNVRIADTSRIRLGAYLGKGSTIMHEGFCNFNAGTKGPCMIEGRISSGVFINKNSDLGGGASILGTLSGGGKILISIGKNCLIGANAGCGIPLGNCCIIEAGLYITSNSKISILDINNKLIQIVKAKVLAYKNNLLFIRNSITGRIECRINKKIIKLNKNLHKKN</sequence>
<evidence type="ECO:0000256" key="3">
    <source>
        <dbReference type="ARBA" id="ARBA00022605"/>
    </source>
</evidence>
<dbReference type="Pfam" id="PF14789">
    <property type="entry name" value="THDPS_M"/>
    <property type="match status" value="1"/>
</dbReference>
<accession>A0A6S6RYW1</accession>
<keyword evidence="4 10" id="KW-0808">Transferase</keyword>
<dbReference type="UniPathway" id="UPA00034">
    <property type="reaction ID" value="UER00019"/>
</dbReference>
<keyword evidence="2 10" id="KW-0963">Cytoplasm</keyword>
<feature type="binding site" evidence="10">
    <location>
        <begin position="281"/>
        <end position="282"/>
    </location>
    <ligand>
        <name>succinyl-CoA</name>
        <dbReference type="ChEBI" id="CHEBI:57292"/>
    </ligand>
</feature>
<dbReference type="EC" id="2.3.1.117" evidence="10"/>
<keyword evidence="13" id="KW-1185">Reference proteome</keyword>
<evidence type="ECO:0000256" key="2">
    <source>
        <dbReference type="ARBA" id="ARBA00022490"/>
    </source>
</evidence>
<comment type="caution">
    <text evidence="10">Lacks conserved residue(s) required for the propagation of feature annotation.</text>
</comment>
<dbReference type="GO" id="GO:0000287">
    <property type="term" value="F:magnesium ion binding"/>
    <property type="evidence" value="ECO:0007669"/>
    <property type="project" value="UniProtKB-UniRule"/>
</dbReference>
<dbReference type="EMBL" id="LR744089">
    <property type="protein sequence ID" value="CAA3704662.1"/>
    <property type="molecule type" value="Genomic_DNA"/>
</dbReference>
<dbReference type="InterPro" id="IPR038361">
    <property type="entry name" value="THDPS_M_sf"/>
</dbReference>
<comment type="similarity">
    <text evidence="10">Belongs to the type 2 tetrahydrodipicolinate N-succinyltransferase family.</text>
</comment>
<gene>
    <name evidence="10 12" type="primary">dapD</name>
    <name evidence="12" type="ORF">PEMO_0020</name>
</gene>
<protein>
    <recommendedName>
        <fullName evidence="10">2,3,4,5-tetrahydropyridine-2,6-dicarboxylate N-succinyltransferase</fullName>
        <ecNumber evidence="10">2.3.1.117</ecNumber>
    </recommendedName>
    <alternativeName>
        <fullName evidence="10">Tetrahydrodipicolinate N-succinyltransferase</fullName>
        <shortName evidence="10">THDP succinyltransferase</shortName>
        <shortName evidence="10">THP succinyltransferase</shortName>
    </alternativeName>
    <alternativeName>
        <fullName evidence="10">Tetrahydropicolinate succinylase</fullName>
    </alternativeName>
</protein>
<feature type="binding site" evidence="10">
    <location>
        <position position="306"/>
    </location>
    <ligand>
        <name>succinyl-CoA</name>
        <dbReference type="ChEBI" id="CHEBI:57292"/>
    </ligand>
</feature>
<feature type="domain" description="2,3,4,5-tetrahydropyridine-2,6-dicarboxylate N-succinyltransferase middle" evidence="11">
    <location>
        <begin position="136"/>
        <end position="174"/>
    </location>
</feature>
<comment type="catalytic activity">
    <reaction evidence="10">
        <text>(S)-2,3,4,5-tetrahydrodipicolinate + succinyl-CoA + H2O = (S)-2-succinylamino-6-oxoheptanedioate + CoA</text>
        <dbReference type="Rhea" id="RHEA:17325"/>
        <dbReference type="ChEBI" id="CHEBI:15377"/>
        <dbReference type="ChEBI" id="CHEBI:15685"/>
        <dbReference type="ChEBI" id="CHEBI:16845"/>
        <dbReference type="ChEBI" id="CHEBI:57287"/>
        <dbReference type="ChEBI" id="CHEBI:57292"/>
        <dbReference type="EC" id="2.3.1.117"/>
    </reaction>
</comment>
<evidence type="ECO:0000313" key="13">
    <source>
        <dbReference type="Proteomes" id="UP000510842"/>
    </source>
</evidence>
<proteinExistence type="inferred from homology"/>
<dbReference type="Gene3D" id="2.160.10.10">
    <property type="entry name" value="Hexapeptide repeat proteins"/>
    <property type="match status" value="1"/>
</dbReference>
<dbReference type="GO" id="GO:0019877">
    <property type="term" value="P:diaminopimelate biosynthetic process"/>
    <property type="evidence" value="ECO:0007669"/>
    <property type="project" value="UniProtKB-UniRule"/>
</dbReference>
<keyword evidence="9 10" id="KW-0012">Acyltransferase</keyword>
<feature type="binding site" evidence="10">
    <location>
        <position position="240"/>
    </location>
    <ligand>
        <name>succinyl-CoA</name>
        <dbReference type="ChEBI" id="CHEBI:57292"/>
    </ligand>
</feature>
<dbReference type="GO" id="GO:0008666">
    <property type="term" value="F:2,3,4,5-tetrahydropyridine-2,6-dicarboxylate N-succinyltransferase activity"/>
    <property type="evidence" value="ECO:0007669"/>
    <property type="project" value="UniProtKB-UniRule"/>
</dbReference>
<dbReference type="SUPFAM" id="SSF51161">
    <property type="entry name" value="Trimeric LpxA-like enzymes"/>
    <property type="match status" value="1"/>
</dbReference>
<keyword evidence="7 10" id="KW-0220">Diaminopimelate biosynthesis</keyword>
<evidence type="ECO:0000259" key="11">
    <source>
        <dbReference type="Pfam" id="PF14789"/>
    </source>
</evidence>
<comment type="function">
    <text evidence="10">Catalyzes the conversion of the cyclic tetrahydrodipicolinate (THDP) into the acyclic N-succinyl-L-2-amino-6-oxopimelate using succinyl-CoA.</text>
</comment>
<comment type="subunit">
    <text evidence="1 10">Homotrimer.</text>
</comment>
<reference evidence="12 13" key="1">
    <citation type="submission" date="2019-12" db="EMBL/GenBank/DDBJ databases">
        <authorList>
            <person name="Santos-Garcia D."/>
            <person name="Santos-Garcia D."/>
            <person name="Santos-Garcia D."/>
        </authorList>
    </citation>
    <scope>NUCLEOTIDE SEQUENCE [LARGE SCALE GENOMIC DNA]</scope>
    <source>
        <strain evidence="12">PeMo</strain>
    </source>
</reference>
<dbReference type="InterPro" id="IPR001451">
    <property type="entry name" value="Hexapep"/>
</dbReference>
<evidence type="ECO:0000313" key="12">
    <source>
        <dbReference type="EMBL" id="CAA3704662.1"/>
    </source>
</evidence>
<evidence type="ECO:0000256" key="8">
    <source>
        <dbReference type="ARBA" id="ARBA00023154"/>
    </source>
</evidence>
<dbReference type="Proteomes" id="UP000510842">
    <property type="component" value="Chromosome"/>
</dbReference>
<keyword evidence="3 10" id="KW-0028">Amino-acid biosynthesis</keyword>
<dbReference type="AlphaFoldDB" id="A0A6S6RYW1"/>
<keyword evidence="6 10" id="KW-0460">Magnesium</keyword>
<dbReference type="CDD" id="cd04649">
    <property type="entry name" value="LbH_THP_succinylT_putative"/>
    <property type="match status" value="1"/>
</dbReference>
<dbReference type="InterPro" id="IPR032784">
    <property type="entry name" value="THDPS_M"/>
</dbReference>
<feature type="binding site" evidence="10">
    <location>
        <position position="243"/>
    </location>
    <ligand>
        <name>succinyl-CoA</name>
        <dbReference type="ChEBI" id="CHEBI:57292"/>
    </ligand>
</feature>
<dbReference type="FunFam" id="2.160.10.10:FF:000009">
    <property type="entry name" value="2,3,4,5-tetrahydropyridine-2,6-dicarboxylate N-succinyltransferase"/>
    <property type="match status" value="1"/>
</dbReference>
<evidence type="ECO:0000256" key="5">
    <source>
        <dbReference type="ARBA" id="ARBA00022723"/>
    </source>
</evidence>
<evidence type="ECO:0000256" key="6">
    <source>
        <dbReference type="ARBA" id="ARBA00022842"/>
    </source>
</evidence>
<comment type="subcellular location">
    <subcellularLocation>
        <location evidence="10">Cytoplasm</location>
    </subcellularLocation>
</comment>
<feature type="binding site" evidence="10">
    <location>
        <position position="225"/>
    </location>
    <ligand>
        <name>succinyl-CoA</name>
        <dbReference type="ChEBI" id="CHEBI:57292"/>
    </ligand>
</feature>
<keyword evidence="8 10" id="KW-0457">Lysine biosynthesis</keyword>
<evidence type="ECO:0000256" key="4">
    <source>
        <dbReference type="ARBA" id="ARBA00022679"/>
    </source>
</evidence>